<dbReference type="Pfam" id="PF04972">
    <property type="entry name" value="BON"/>
    <property type="match status" value="1"/>
</dbReference>
<dbReference type="InterPro" id="IPR007055">
    <property type="entry name" value="BON_dom"/>
</dbReference>
<accession>A0AAU7CCT5</accession>
<sequence>MASPSRGGQGVCTVTVSLSPLPDRELPAAPRACLEASFGREVERRLRGSGYLALRGLSCELHAGIARLRGRVPTYYLKQVAQAIVSEIDGVRQVINQIEIVAPAGRSPLGREIEEAWGESGAIGFQRKRSLCERPSPCTHPEGTPCSFTRNKRE</sequence>
<reference evidence="3" key="1">
    <citation type="submission" date="2024-05" db="EMBL/GenBank/DDBJ databases">
        <title>Planctomycetes of the genus Singulisphaera possess chitinolytic capabilities.</title>
        <authorList>
            <person name="Ivanova A."/>
        </authorList>
    </citation>
    <scope>NUCLEOTIDE SEQUENCE</scope>
    <source>
        <strain evidence="3">Ch08T</strain>
    </source>
</reference>
<feature type="region of interest" description="Disordered" evidence="1">
    <location>
        <begin position="134"/>
        <end position="154"/>
    </location>
</feature>
<dbReference type="Gene3D" id="3.30.1340.30">
    <property type="match status" value="1"/>
</dbReference>
<name>A0AAU7CCT5_9BACT</name>
<evidence type="ECO:0000256" key="1">
    <source>
        <dbReference type="SAM" id="MobiDB-lite"/>
    </source>
</evidence>
<organism evidence="3">
    <name type="scientific">Singulisphaera sp. Ch08</name>
    <dbReference type="NCBI Taxonomy" id="3120278"/>
    <lineage>
        <taxon>Bacteria</taxon>
        <taxon>Pseudomonadati</taxon>
        <taxon>Planctomycetota</taxon>
        <taxon>Planctomycetia</taxon>
        <taxon>Isosphaerales</taxon>
        <taxon>Isosphaeraceae</taxon>
        <taxon>Singulisphaera</taxon>
    </lineage>
</organism>
<evidence type="ECO:0000259" key="2">
    <source>
        <dbReference type="PROSITE" id="PS50914"/>
    </source>
</evidence>
<proteinExistence type="predicted"/>
<dbReference type="AlphaFoldDB" id="A0AAU7CCT5"/>
<dbReference type="EMBL" id="CP155447">
    <property type="protein sequence ID" value="XBH02878.1"/>
    <property type="molecule type" value="Genomic_DNA"/>
</dbReference>
<dbReference type="RefSeq" id="WP_406695619.1">
    <property type="nucleotide sequence ID" value="NZ_CP155447.1"/>
</dbReference>
<evidence type="ECO:0000313" key="3">
    <source>
        <dbReference type="EMBL" id="XBH02878.1"/>
    </source>
</evidence>
<dbReference type="PROSITE" id="PS50914">
    <property type="entry name" value="BON"/>
    <property type="match status" value="1"/>
</dbReference>
<protein>
    <submittedName>
        <fullName evidence="3">BON domain-containing protein</fullName>
    </submittedName>
</protein>
<feature type="domain" description="BON" evidence="2">
    <location>
        <begin position="34"/>
        <end position="102"/>
    </location>
</feature>
<gene>
    <name evidence="3" type="ORF">V5E97_31880</name>
</gene>